<dbReference type="Proteomes" id="UP001476247">
    <property type="component" value="Unassembled WGS sequence"/>
</dbReference>
<gene>
    <name evidence="2" type="ORF">HPULCUR_000589</name>
</gene>
<feature type="compositionally biased region" description="Polar residues" evidence="1">
    <location>
        <begin position="130"/>
        <end position="145"/>
    </location>
</feature>
<name>A0ABP9XKB0_9FUNG</name>
<proteinExistence type="predicted"/>
<evidence type="ECO:0000256" key="1">
    <source>
        <dbReference type="SAM" id="MobiDB-lite"/>
    </source>
</evidence>
<evidence type="ECO:0000313" key="3">
    <source>
        <dbReference type="Proteomes" id="UP001476247"/>
    </source>
</evidence>
<feature type="region of interest" description="Disordered" evidence="1">
    <location>
        <begin position="127"/>
        <end position="163"/>
    </location>
</feature>
<dbReference type="EMBL" id="BAABUJ010000004">
    <property type="protein sequence ID" value="GAA5795234.1"/>
    <property type="molecule type" value="Genomic_DNA"/>
</dbReference>
<comment type="caution">
    <text evidence="2">The sequence shown here is derived from an EMBL/GenBank/DDBJ whole genome shotgun (WGS) entry which is preliminary data.</text>
</comment>
<organism evidence="2 3">
    <name type="scientific">Helicostylum pulchrum</name>
    <dbReference type="NCBI Taxonomy" id="562976"/>
    <lineage>
        <taxon>Eukaryota</taxon>
        <taxon>Fungi</taxon>
        <taxon>Fungi incertae sedis</taxon>
        <taxon>Mucoromycota</taxon>
        <taxon>Mucoromycotina</taxon>
        <taxon>Mucoromycetes</taxon>
        <taxon>Mucorales</taxon>
        <taxon>Mucorineae</taxon>
        <taxon>Mucoraceae</taxon>
        <taxon>Helicostylum</taxon>
    </lineage>
</organism>
<keyword evidence="3" id="KW-1185">Reference proteome</keyword>
<accession>A0ABP9XKB0</accession>
<evidence type="ECO:0000313" key="2">
    <source>
        <dbReference type="EMBL" id="GAA5795234.1"/>
    </source>
</evidence>
<sequence>MTLSIPFIFDQFSLIVITFLLTYLESRPDPKPITRTRRHYSISSRPEINFFTNTPTLSPSTSSSTCSSSIWNDERRLSKVEGMIQLFEMGGHKPQRRYSVDSHNYNRKQFIRERKFKFEPMADEWKKRANSNQNSPVQLTVSASTPVKRKMAPIPERSKSTWA</sequence>
<protein>
    <submittedName>
        <fullName evidence="2">Uncharacterized protein</fullName>
    </submittedName>
</protein>
<reference evidence="2 3" key="1">
    <citation type="submission" date="2024-04" db="EMBL/GenBank/DDBJ databases">
        <title>genome sequences of Mucor flavus KT1a and Helicostylum pulchrum KT1b strains isolation_sourced from the surface of a dry-aged beef.</title>
        <authorList>
            <person name="Toyotome T."/>
            <person name="Hosono M."/>
            <person name="Torimaru M."/>
            <person name="Fukuda K."/>
            <person name="Mikami N."/>
        </authorList>
    </citation>
    <scope>NUCLEOTIDE SEQUENCE [LARGE SCALE GENOMIC DNA]</scope>
    <source>
        <strain evidence="2 3">KT1b</strain>
    </source>
</reference>